<dbReference type="InterPro" id="IPR001764">
    <property type="entry name" value="Glyco_hydro_3_N"/>
</dbReference>
<evidence type="ECO:0000313" key="4">
    <source>
        <dbReference type="EMBL" id="MUN08592.1"/>
    </source>
</evidence>
<dbReference type="SMART" id="SM01217">
    <property type="entry name" value="Fn3_like"/>
    <property type="match status" value="1"/>
</dbReference>
<dbReference type="InterPro" id="IPR036881">
    <property type="entry name" value="Glyco_hydro_3_C_sf"/>
</dbReference>
<dbReference type="Gene3D" id="3.20.20.300">
    <property type="entry name" value="Glycoside hydrolase, family 3, N-terminal domain"/>
    <property type="match status" value="1"/>
</dbReference>
<dbReference type="InterPro" id="IPR036962">
    <property type="entry name" value="Glyco_hydro_3_N_sf"/>
</dbReference>
<evidence type="ECO:0000256" key="2">
    <source>
        <dbReference type="ARBA" id="ARBA00022801"/>
    </source>
</evidence>
<organism evidence="4 5">
    <name type="scientific">Agromyces luteolus</name>
    <dbReference type="NCBI Taxonomy" id="88373"/>
    <lineage>
        <taxon>Bacteria</taxon>
        <taxon>Bacillati</taxon>
        <taxon>Actinomycetota</taxon>
        <taxon>Actinomycetes</taxon>
        <taxon>Micrococcales</taxon>
        <taxon>Microbacteriaceae</taxon>
        <taxon>Agromyces</taxon>
    </lineage>
</organism>
<name>A0A7C9LEF3_9MICO</name>
<dbReference type="SUPFAM" id="SSF51445">
    <property type="entry name" value="(Trans)glycosidases"/>
    <property type="match status" value="1"/>
</dbReference>
<dbReference type="Pfam" id="PF01915">
    <property type="entry name" value="Glyco_hydro_3_C"/>
    <property type="match status" value="1"/>
</dbReference>
<accession>A0A7C9LEF3</accession>
<dbReference type="SUPFAM" id="SSF52279">
    <property type="entry name" value="Beta-D-glucan exohydrolase, C-terminal domain"/>
    <property type="match status" value="1"/>
</dbReference>
<dbReference type="Gene3D" id="2.60.40.10">
    <property type="entry name" value="Immunoglobulins"/>
    <property type="match status" value="1"/>
</dbReference>
<comment type="caution">
    <text evidence="4">The sequence shown here is derived from an EMBL/GenBank/DDBJ whole genome shotgun (WGS) entry which is preliminary data.</text>
</comment>
<dbReference type="PANTHER" id="PTHR42715:SF10">
    <property type="entry name" value="BETA-GLUCOSIDASE"/>
    <property type="match status" value="1"/>
</dbReference>
<reference evidence="4 5" key="1">
    <citation type="submission" date="2019-11" db="EMBL/GenBank/DDBJ databases">
        <title>Agromyces kandeliae sp. nov., isolated from mangrove soil.</title>
        <authorList>
            <person name="Wang R."/>
        </authorList>
    </citation>
    <scope>NUCLEOTIDE SEQUENCE [LARGE SCALE GENOMIC DNA]</scope>
    <source>
        <strain evidence="4 5">JCM 11431</strain>
    </source>
</reference>
<evidence type="ECO:0000256" key="1">
    <source>
        <dbReference type="ARBA" id="ARBA00005336"/>
    </source>
</evidence>
<sequence>MVLSDGPAGVRGALWDERSPSVNFPSPTAVAASWDPAMVERVGAGLGSEAVRKGVDVVLAPTINIQRTPYGGRHFEAFSEDPLLTSVLATRYVRGIQSFGVGATVKHYVANDSETDRFTVDVRVSDRALREVYLRAFEGPVVDGGSWLVMSAYNAINGRTASENDLLTAPLNDEWGFDGVVVSDWTAVRSIESARHPQDLAMPGPSGPWGDALVRAVEDGRIPREAVDRKVDRLLMLAARVGALRDVPRRPDVAPADARVVRETARAAAIGGSVLLQNDGLLPMTSPQSIALIGEGACVARTQGGGSATVIPEAVSAPLAAIGARWPDTRVSWSLGAVVQHGVADLAPEDFTTLDGLPGMTVRYLDASGSVTLEERRQTSRIVGFDPESPVVGAARVEMSFRWRPGTDQPVARLGIVGLADYAVSADGMEVAAGALRTGPDDDPAAAVLHPPATVVEVPTPSEETDVTVTFRPVAGAMPDALSLGVGVPPTTRDADELIAEAADAAADAEVAVVVVSTSAEVESEGFDRRSLALPGRQDDLVRAVAAANPRTVVVVNAGAPVILPWRHGVPAILVSWFPGQEFGDALTDILSGAAEPGGRLPVTWPGTEETVPVRETRPTDGVLDYAEGVHVGSRAWLRTGAAPAYPFGHGLGYTTWTLDAASAPATVSEGADATVAIRLTNRGSRTGKTVAQVYLERVSPSEIDRPVRWLAGFAPATAAAGETVTVEVPVAARAFEHWDDGWRTEPGAYALRVGFSVADLPVTLDIAVDAAAPVAVGADGSSISGSWRGTR</sequence>
<dbReference type="OrthoDB" id="3187421at2"/>
<dbReference type="Gene3D" id="3.40.50.1700">
    <property type="entry name" value="Glycoside hydrolase family 3 C-terminal domain"/>
    <property type="match status" value="1"/>
</dbReference>
<feature type="domain" description="Fibronectin type III-like" evidence="3">
    <location>
        <begin position="690"/>
        <end position="758"/>
    </location>
</feature>
<keyword evidence="5" id="KW-1185">Reference proteome</keyword>
<gene>
    <name evidence="4" type="ORF">GLX25_15895</name>
</gene>
<dbReference type="InterPro" id="IPR017853">
    <property type="entry name" value="GH"/>
</dbReference>
<dbReference type="InterPro" id="IPR002772">
    <property type="entry name" value="Glyco_hydro_3_C"/>
</dbReference>
<dbReference type="InterPro" id="IPR050288">
    <property type="entry name" value="Cellulose_deg_GH3"/>
</dbReference>
<evidence type="ECO:0000313" key="5">
    <source>
        <dbReference type="Proteomes" id="UP000480122"/>
    </source>
</evidence>
<dbReference type="InterPro" id="IPR013783">
    <property type="entry name" value="Ig-like_fold"/>
</dbReference>
<dbReference type="PANTHER" id="PTHR42715">
    <property type="entry name" value="BETA-GLUCOSIDASE"/>
    <property type="match status" value="1"/>
</dbReference>
<dbReference type="InterPro" id="IPR026891">
    <property type="entry name" value="Fn3-like"/>
</dbReference>
<comment type="similarity">
    <text evidence="1">Belongs to the glycosyl hydrolase 3 family.</text>
</comment>
<dbReference type="PRINTS" id="PR00133">
    <property type="entry name" value="GLHYDRLASE3"/>
</dbReference>
<dbReference type="GO" id="GO:0005975">
    <property type="term" value="P:carbohydrate metabolic process"/>
    <property type="evidence" value="ECO:0007669"/>
    <property type="project" value="InterPro"/>
</dbReference>
<dbReference type="GO" id="GO:0004553">
    <property type="term" value="F:hydrolase activity, hydrolyzing O-glycosyl compounds"/>
    <property type="evidence" value="ECO:0007669"/>
    <property type="project" value="InterPro"/>
</dbReference>
<keyword evidence="2 4" id="KW-0378">Hydrolase</keyword>
<protein>
    <submittedName>
        <fullName evidence="4">Glycosyl hydrolase</fullName>
    </submittedName>
</protein>
<dbReference type="AlphaFoldDB" id="A0A7C9LEF3"/>
<evidence type="ECO:0000259" key="3">
    <source>
        <dbReference type="SMART" id="SM01217"/>
    </source>
</evidence>
<dbReference type="Pfam" id="PF14310">
    <property type="entry name" value="Fn3-like"/>
    <property type="match status" value="1"/>
</dbReference>
<dbReference type="Proteomes" id="UP000480122">
    <property type="component" value="Unassembled WGS sequence"/>
</dbReference>
<dbReference type="EMBL" id="WODA01000025">
    <property type="protein sequence ID" value="MUN08592.1"/>
    <property type="molecule type" value="Genomic_DNA"/>
</dbReference>
<dbReference type="Pfam" id="PF00933">
    <property type="entry name" value="Glyco_hydro_3"/>
    <property type="match status" value="1"/>
</dbReference>
<dbReference type="Gene3D" id="2.60.120.260">
    <property type="entry name" value="Galactose-binding domain-like"/>
    <property type="match status" value="1"/>
</dbReference>
<proteinExistence type="inferred from homology"/>